<evidence type="ECO:0000313" key="3">
    <source>
        <dbReference type="RefSeq" id="XP_035578034.1"/>
    </source>
</evidence>
<dbReference type="Proteomes" id="UP000515165">
    <property type="component" value="Chromosome 10"/>
</dbReference>
<sequence>MPSGPRGAGVSPTLEGRTAQPCPRPRPALLWPESGLRKACRSQVRSQGPRLCLPPVPGFLTCPVRGASACISVEQVVKSRMAEPGGFREQGVDAPAQGPAHGGHSMQDPRANPCRGPGSTVRQELPTPPPPQPPLITSYPHPVRVLPPKPQLPGTALSQLYPPCRPCSAPPGRLAPDIVQEPDPAHPGDPSLCPPSSQDLPPQDGAAADAGGHLSTSQWERSHLYSRAWGRLRLFISSRKLRSRLYGATHPETLAGREVEAPRLPPHPMKGSLGLRHLPDPCAGLRARGGALLLFLLTGRRDLDSRRTGDLSSRAAQDGGRGPSSHLHT</sequence>
<evidence type="ECO:0000313" key="2">
    <source>
        <dbReference type="Proteomes" id="UP000515165"/>
    </source>
</evidence>
<feature type="region of interest" description="Disordered" evidence="1">
    <location>
        <begin position="305"/>
        <end position="329"/>
    </location>
</feature>
<protein>
    <submittedName>
        <fullName evidence="3">Vegetative cell wall protein gp1-like isoform X1</fullName>
    </submittedName>
</protein>
<accession>A0A6P9EWW5</accession>
<proteinExistence type="predicted"/>
<gene>
    <name evidence="3" type="primary">LOC113931788</name>
</gene>
<feature type="region of interest" description="Disordered" evidence="1">
    <location>
        <begin position="86"/>
        <end position="214"/>
    </location>
</feature>
<organism evidence="2 3">
    <name type="scientific">Zalophus californianus</name>
    <name type="common">California sealion</name>
    <dbReference type="NCBI Taxonomy" id="9704"/>
    <lineage>
        <taxon>Eukaryota</taxon>
        <taxon>Metazoa</taxon>
        <taxon>Chordata</taxon>
        <taxon>Craniata</taxon>
        <taxon>Vertebrata</taxon>
        <taxon>Euteleostomi</taxon>
        <taxon>Mammalia</taxon>
        <taxon>Eutheria</taxon>
        <taxon>Laurasiatheria</taxon>
        <taxon>Carnivora</taxon>
        <taxon>Caniformia</taxon>
        <taxon>Pinnipedia</taxon>
        <taxon>Otariidae</taxon>
        <taxon>Zalophus</taxon>
    </lineage>
</organism>
<dbReference type="GeneID" id="113931788"/>
<dbReference type="KEGG" id="zca:113931788"/>
<keyword evidence="2" id="KW-1185">Reference proteome</keyword>
<dbReference type="RefSeq" id="XP_035578034.1">
    <property type="nucleotide sequence ID" value="XM_035722141.1"/>
</dbReference>
<reference evidence="3" key="1">
    <citation type="submission" date="2025-08" db="UniProtKB">
        <authorList>
            <consortium name="RefSeq"/>
        </authorList>
    </citation>
    <scope>IDENTIFICATION</scope>
    <source>
        <tissue evidence="3">Blood</tissue>
    </source>
</reference>
<name>A0A6P9EWW5_ZALCA</name>
<evidence type="ECO:0000256" key="1">
    <source>
        <dbReference type="SAM" id="MobiDB-lite"/>
    </source>
</evidence>
<feature type="region of interest" description="Disordered" evidence="1">
    <location>
        <begin position="1"/>
        <end position="34"/>
    </location>
</feature>
<dbReference type="AlphaFoldDB" id="A0A6P9EWW5"/>